<reference evidence="1" key="1">
    <citation type="journal article" date="2021" name="Proc. Natl. Acad. Sci. U.S.A.">
        <title>A Catalog of Tens of Thousands of Viruses from Human Metagenomes Reveals Hidden Associations with Chronic Diseases.</title>
        <authorList>
            <person name="Tisza M.J."/>
            <person name="Buck C.B."/>
        </authorList>
    </citation>
    <scope>NUCLEOTIDE SEQUENCE</scope>
    <source>
        <strain evidence="1">CtmTa7</strain>
    </source>
</reference>
<dbReference type="EMBL" id="BK059091">
    <property type="protein sequence ID" value="DAE28791.1"/>
    <property type="molecule type" value="Genomic_DNA"/>
</dbReference>
<evidence type="ECO:0000313" key="1">
    <source>
        <dbReference type="EMBL" id="DAE28791.1"/>
    </source>
</evidence>
<name>A0A8S5RBR1_9VIRU</name>
<accession>A0A8S5RBR1</accession>
<proteinExistence type="predicted"/>
<protein>
    <submittedName>
        <fullName evidence="1">Uncharacterized protein</fullName>
    </submittedName>
</protein>
<organism evidence="1">
    <name type="scientific">virus sp. ctmTa7</name>
    <dbReference type="NCBI Taxonomy" id="2828255"/>
    <lineage>
        <taxon>Viruses</taxon>
    </lineage>
</organism>
<sequence length="117" mass="13744">MKAYKLLRVLSDGNLYPLFIHKTYTTPLNEWLQAECYPTKGFAIRKGYHCTFTPYAPHLSMRLSNGEQRIWCECEIEDWNTYDRPESQGGKWILAQRMKILRTLTEEEVKNILKAAA</sequence>